<dbReference type="GO" id="GO:0009267">
    <property type="term" value="P:cellular response to starvation"/>
    <property type="evidence" value="ECO:0007669"/>
    <property type="project" value="InterPro"/>
</dbReference>
<feature type="transmembrane region" description="Helical" evidence="7">
    <location>
        <begin position="200"/>
        <end position="223"/>
    </location>
</feature>
<feature type="transmembrane region" description="Helical" evidence="7">
    <location>
        <begin position="391"/>
        <end position="411"/>
    </location>
</feature>
<dbReference type="EMBL" id="CP060634">
    <property type="protein sequence ID" value="QNM05925.1"/>
    <property type="molecule type" value="Genomic_DNA"/>
</dbReference>
<dbReference type="GO" id="GO:0005886">
    <property type="term" value="C:plasma membrane"/>
    <property type="evidence" value="ECO:0007669"/>
    <property type="project" value="UniProtKB-SubCell"/>
</dbReference>
<name>A0A7G9G543_9FIRM</name>
<dbReference type="PANTHER" id="PTHR30252:SF0">
    <property type="entry name" value="PEPTIDE TRANSPORTER CSTA"/>
    <property type="match status" value="1"/>
</dbReference>
<keyword evidence="3" id="KW-1003">Cell membrane</keyword>
<dbReference type="Pfam" id="PF02554">
    <property type="entry name" value="CstA"/>
    <property type="match status" value="1"/>
</dbReference>
<dbReference type="AlphaFoldDB" id="A0A7G9G543"/>
<feature type="transmembrane region" description="Helical" evidence="7">
    <location>
        <begin position="255"/>
        <end position="274"/>
    </location>
</feature>
<feature type="transmembrane region" description="Helical" evidence="7">
    <location>
        <begin position="432"/>
        <end position="452"/>
    </location>
</feature>
<evidence type="ECO:0000256" key="1">
    <source>
        <dbReference type="ARBA" id="ARBA00004651"/>
    </source>
</evidence>
<sequence length="560" mass="59556">MSGIAILGVAIAVFLIAYVTYGSWLAKQWGVEPSRKTPAHTEEDGVDFVPAKAPILLGHHFSSIAGAGPINGPIQAAIFGWVPVLLWIVIGGIFFGAVQDFSSLFASIRHKGKSLGEVIEENISTKAKVCFTVFAWLVLILVVAAFADIVAGTFAGVAADPADAAAVSAANANGSVATASMLFIPLAVMFGFMNRKNLNLLISTVIGVVLLAVCIVAGLNFPLHVSKNVWLFIVFAYIFVASVAPVWILLQPRDYLNSFLLYFMIIAAIIGIFGTNPNVQLSAFTGWNINGQTLFPFLFITVACGAVSGFHSLISSGTTSKQLNSEKDAKLIGYGSMLIECVLAVIALVAVGYLTADGAYTSIGTPPKVFATAISTFFANMGMGDKAVSTVHTIILLAISAFALTSLDTATRLGRFLFQELFATKKDGSKNILGNMYVATIITIAAAGLLTIAGYSKIWALFGACNQLVAVPAFLAVACWLKKIGRNHKMFYFPMFFMLAATLSSLVITFINNIKKLIDGTGTFLVEGLQDILVVPIVVLAIIMVIDGFKVLFGKTKQQA</sequence>
<keyword evidence="10" id="KW-1185">Reference proteome</keyword>
<keyword evidence="5 7" id="KW-1133">Transmembrane helix</keyword>
<evidence type="ECO:0000256" key="5">
    <source>
        <dbReference type="ARBA" id="ARBA00022989"/>
    </source>
</evidence>
<accession>A0A7G9G543</accession>
<feature type="transmembrane region" description="Helical" evidence="7">
    <location>
        <begin position="493"/>
        <end position="512"/>
    </location>
</feature>
<feature type="transmembrane region" description="Helical" evidence="7">
    <location>
        <begin position="294"/>
        <end position="314"/>
    </location>
</feature>
<evidence type="ECO:0000256" key="4">
    <source>
        <dbReference type="ARBA" id="ARBA00022692"/>
    </source>
</evidence>
<evidence type="ECO:0000313" key="10">
    <source>
        <dbReference type="Proteomes" id="UP000515823"/>
    </source>
</evidence>
<comment type="similarity">
    <text evidence="2">Belongs to the peptide transporter carbon starvation (CstA) (TC 2.A.114) family.</text>
</comment>
<proteinExistence type="inferred from homology"/>
<keyword evidence="6 7" id="KW-0472">Membrane</keyword>
<feature type="transmembrane region" description="Helical" evidence="7">
    <location>
        <begin position="229"/>
        <end position="250"/>
    </location>
</feature>
<evidence type="ECO:0000256" key="6">
    <source>
        <dbReference type="ARBA" id="ARBA00023136"/>
    </source>
</evidence>
<reference evidence="9 10" key="1">
    <citation type="submission" date="2020-08" db="EMBL/GenBank/DDBJ databases">
        <authorList>
            <person name="Liu C."/>
            <person name="Sun Q."/>
        </authorList>
    </citation>
    <scope>NUCLEOTIDE SEQUENCE [LARGE SCALE GENOMIC DNA]</scope>
    <source>
        <strain evidence="9 10">NSJ-38</strain>
    </source>
</reference>
<organism evidence="9 10">
    <name type="scientific">Qiania dongpingensis</name>
    <dbReference type="NCBI Taxonomy" id="2763669"/>
    <lineage>
        <taxon>Bacteria</taxon>
        <taxon>Bacillati</taxon>
        <taxon>Bacillota</taxon>
        <taxon>Clostridia</taxon>
        <taxon>Lachnospirales</taxon>
        <taxon>Lachnospiraceae</taxon>
        <taxon>Qiania</taxon>
    </lineage>
</organism>
<evidence type="ECO:0000259" key="8">
    <source>
        <dbReference type="Pfam" id="PF02554"/>
    </source>
</evidence>
<dbReference type="PANTHER" id="PTHR30252">
    <property type="entry name" value="INNER MEMBRANE PEPTIDE TRANSPORTER"/>
    <property type="match status" value="1"/>
</dbReference>
<dbReference type="InterPro" id="IPR003706">
    <property type="entry name" value="CstA_N"/>
</dbReference>
<comment type="subcellular location">
    <subcellularLocation>
        <location evidence="1">Cell membrane</location>
        <topology evidence="1">Multi-pass membrane protein</topology>
    </subcellularLocation>
</comment>
<feature type="domain" description="CstA N-terminal" evidence="8">
    <location>
        <begin position="3"/>
        <end position="370"/>
    </location>
</feature>
<feature type="transmembrane region" description="Helical" evidence="7">
    <location>
        <begin position="175"/>
        <end position="193"/>
    </location>
</feature>
<feature type="transmembrane region" description="Helical" evidence="7">
    <location>
        <begin position="129"/>
        <end position="155"/>
    </location>
</feature>
<evidence type="ECO:0000313" key="9">
    <source>
        <dbReference type="EMBL" id="QNM05925.1"/>
    </source>
</evidence>
<dbReference type="RefSeq" id="WP_249303272.1">
    <property type="nucleotide sequence ID" value="NZ_CP060634.1"/>
</dbReference>
<protein>
    <submittedName>
        <fullName evidence="9">Carbon starvation protein A</fullName>
    </submittedName>
</protein>
<evidence type="ECO:0000256" key="7">
    <source>
        <dbReference type="SAM" id="Phobius"/>
    </source>
</evidence>
<dbReference type="Proteomes" id="UP000515823">
    <property type="component" value="Chromosome"/>
</dbReference>
<feature type="transmembrane region" description="Helical" evidence="7">
    <location>
        <begin position="84"/>
        <end position="108"/>
    </location>
</feature>
<evidence type="ECO:0000256" key="2">
    <source>
        <dbReference type="ARBA" id="ARBA00007755"/>
    </source>
</evidence>
<feature type="transmembrane region" description="Helical" evidence="7">
    <location>
        <begin position="532"/>
        <end position="553"/>
    </location>
</feature>
<dbReference type="KEGG" id="qdo:H9Q78_01765"/>
<gene>
    <name evidence="9" type="ORF">H9Q78_01765</name>
</gene>
<feature type="transmembrane region" description="Helical" evidence="7">
    <location>
        <begin position="458"/>
        <end position="481"/>
    </location>
</feature>
<feature type="transmembrane region" description="Helical" evidence="7">
    <location>
        <begin position="334"/>
        <end position="356"/>
    </location>
</feature>
<evidence type="ECO:0000256" key="3">
    <source>
        <dbReference type="ARBA" id="ARBA00022475"/>
    </source>
</evidence>
<dbReference type="InterPro" id="IPR051605">
    <property type="entry name" value="CstA"/>
</dbReference>
<keyword evidence="4 7" id="KW-0812">Transmembrane</keyword>